<sequence length="190" mass="20111">MTQSRERKTVGRTSPTEGQQDCQDIDECNFQNICVSGTCQNLPGCSRWCVTTDTSWDRSGGNCTDINECADPVNCINGLCVNTPGSYLCNCPADFELNPTGVGCVDTRVGNCFLDILARGDGGISCSAEIGVGVTRASCCCSLGGAWGNPCELCPAPNSTEYKTLCPGGEGFRPNPITVILEGKHPYFSV</sequence>
<comment type="caution">
    <text evidence="8">Lacks conserved residue(s) required for the propagation of feature annotation.</text>
</comment>
<evidence type="ECO:0000313" key="11">
    <source>
        <dbReference type="Proteomes" id="UP000504611"/>
    </source>
</evidence>
<evidence type="ECO:0000256" key="6">
    <source>
        <dbReference type="ARBA" id="ARBA00023157"/>
    </source>
</evidence>
<dbReference type="FunFam" id="3.90.290.10:FF:000008">
    <property type="entry name" value="Fibrillin 3"/>
    <property type="match status" value="1"/>
</dbReference>
<dbReference type="PROSITE" id="PS00010">
    <property type="entry name" value="ASX_HYDROXYL"/>
    <property type="match status" value="1"/>
</dbReference>
<keyword evidence="6" id="KW-1015">Disulfide bond</keyword>
<accession>A0A6I9MJF8</accession>
<feature type="domain" description="TB" evidence="10">
    <location>
        <begin position="110"/>
        <end position="166"/>
    </location>
</feature>
<dbReference type="InterPro" id="IPR052080">
    <property type="entry name" value="vWF_C/EGF_Fibrillin"/>
</dbReference>
<dbReference type="InterPro" id="IPR036773">
    <property type="entry name" value="TB_dom_sf"/>
</dbReference>
<dbReference type="InterPro" id="IPR017878">
    <property type="entry name" value="TB_dom"/>
</dbReference>
<proteinExistence type="predicted"/>
<dbReference type="SUPFAM" id="SSF57581">
    <property type="entry name" value="TB module/8-cys domain"/>
    <property type="match status" value="1"/>
</dbReference>
<keyword evidence="5" id="KW-0677">Repeat</keyword>
<evidence type="ECO:0000256" key="3">
    <source>
        <dbReference type="ARBA" id="ARBA00022536"/>
    </source>
</evidence>
<evidence type="ECO:0000256" key="7">
    <source>
        <dbReference type="ARBA" id="ARBA00023180"/>
    </source>
</evidence>
<evidence type="ECO:0000256" key="8">
    <source>
        <dbReference type="PROSITE-ProRule" id="PRU00076"/>
    </source>
</evidence>
<dbReference type="OrthoDB" id="283575at2759"/>
<dbReference type="InterPro" id="IPR000152">
    <property type="entry name" value="EGF-type_Asp/Asn_hydroxyl_site"/>
</dbReference>
<keyword evidence="4" id="KW-0732">Signal</keyword>
<dbReference type="GO" id="GO:0005509">
    <property type="term" value="F:calcium ion binding"/>
    <property type="evidence" value="ECO:0007669"/>
    <property type="project" value="InterPro"/>
</dbReference>
<dbReference type="AlphaFoldDB" id="A0A6I9MJF8"/>
<dbReference type="GO" id="GO:0005576">
    <property type="term" value="C:extracellular region"/>
    <property type="evidence" value="ECO:0007669"/>
    <property type="project" value="UniProtKB-SubCell"/>
</dbReference>
<dbReference type="KEGG" id="ncc:104942906"/>
<dbReference type="PANTHER" id="PTHR47333">
    <property type="entry name" value="VON WILLEBRAND FACTOR C AND EGF DOMAIN-CONTAINING PROTEIN"/>
    <property type="match status" value="1"/>
</dbReference>
<evidence type="ECO:0000313" key="12">
    <source>
        <dbReference type="RefSeq" id="XP_010766519.1"/>
    </source>
</evidence>
<comment type="subcellular location">
    <subcellularLocation>
        <location evidence="1">Secreted</location>
    </subcellularLocation>
</comment>
<protein>
    <submittedName>
        <fullName evidence="12">Fibrillin-3-like</fullName>
    </submittedName>
</protein>
<dbReference type="SUPFAM" id="SSF57196">
    <property type="entry name" value="EGF/Laminin"/>
    <property type="match status" value="1"/>
</dbReference>
<dbReference type="Pfam" id="PF00683">
    <property type="entry name" value="TB"/>
    <property type="match status" value="1"/>
</dbReference>
<dbReference type="Gene3D" id="3.90.290.10">
    <property type="entry name" value="TGF-beta binding (TB) domain"/>
    <property type="match status" value="1"/>
</dbReference>
<dbReference type="PROSITE" id="PS50026">
    <property type="entry name" value="EGF_3"/>
    <property type="match status" value="1"/>
</dbReference>
<dbReference type="FunFam" id="2.10.25.10:FF:000003">
    <property type="entry name" value="fibrillin-1 isoform X1"/>
    <property type="match status" value="1"/>
</dbReference>
<keyword evidence="7" id="KW-0325">Glycoprotein</keyword>
<gene>
    <name evidence="12" type="primary">LOC104942906</name>
</gene>
<evidence type="ECO:0000256" key="5">
    <source>
        <dbReference type="ARBA" id="ARBA00022737"/>
    </source>
</evidence>
<dbReference type="PROSITE" id="PS01187">
    <property type="entry name" value="EGF_CA"/>
    <property type="match status" value="1"/>
</dbReference>
<feature type="domain" description="EGF-like" evidence="9">
    <location>
        <begin position="65"/>
        <end position="105"/>
    </location>
</feature>
<keyword evidence="11" id="KW-1185">Reference proteome</keyword>
<dbReference type="InterPro" id="IPR018097">
    <property type="entry name" value="EGF_Ca-bd_CS"/>
</dbReference>
<dbReference type="PROSITE" id="PS51364">
    <property type="entry name" value="TB"/>
    <property type="match status" value="1"/>
</dbReference>
<name>A0A6I9MJF8_9TELE</name>
<keyword evidence="2" id="KW-0964">Secreted</keyword>
<evidence type="ECO:0000259" key="10">
    <source>
        <dbReference type="PROSITE" id="PS51364"/>
    </source>
</evidence>
<dbReference type="InterPro" id="IPR049883">
    <property type="entry name" value="NOTCH1_EGF-like"/>
</dbReference>
<dbReference type="PANTHER" id="PTHR47333:SF4">
    <property type="entry name" value="EGF-LIKE DOMAIN-CONTAINING PROTEIN"/>
    <property type="match status" value="1"/>
</dbReference>
<dbReference type="InterPro" id="IPR001881">
    <property type="entry name" value="EGF-like_Ca-bd_dom"/>
</dbReference>
<dbReference type="Gene3D" id="2.10.25.10">
    <property type="entry name" value="Laminin"/>
    <property type="match status" value="1"/>
</dbReference>
<evidence type="ECO:0000259" key="9">
    <source>
        <dbReference type="PROSITE" id="PS50026"/>
    </source>
</evidence>
<organism evidence="11 12">
    <name type="scientific">Notothenia coriiceps</name>
    <name type="common">black rockcod</name>
    <dbReference type="NCBI Taxonomy" id="8208"/>
    <lineage>
        <taxon>Eukaryota</taxon>
        <taxon>Metazoa</taxon>
        <taxon>Chordata</taxon>
        <taxon>Craniata</taxon>
        <taxon>Vertebrata</taxon>
        <taxon>Euteleostomi</taxon>
        <taxon>Actinopterygii</taxon>
        <taxon>Neopterygii</taxon>
        <taxon>Teleostei</taxon>
        <taxon>Neoteleostei</taxon>
        <taxon>Acanthomorphata</taxon>
        <taxon>Eupercaria</taxon>
        <taxon>Perciformes</taxon>
        <taxon>Notothenioidei</taxon>
        <taxon>Nototheniidae</taxon>
        <taxon>Notothenia</taxon>
    </lineage>
</organism>
<dbReference type="CDD" id="cd00054">
    <property type="entry name" value="EGF_CA"/>
    <property type="match status" value="1"/>
</dbReference>
<dbReference type="Proteomes" id="UP000504611">
    <property type="component" value="Unplaced"/>
</dbReference>
<dbReference type="Pfam" id="PF07645">
    <property type="entry name" value="EGF_CA"/>
    <property type="match status" value="1"/>
</dbReference>
<evidence type="ECO:0000256" key="1">
    <source>
        <dbReference type="ARBA" id="ARBA00004613"/>
    </source>
</evidence>
<dbReference type="GeneID" id="104942906"/>
<dbReference type="RefSeq" id="XP_010766519.1">
    <property type="nucleotide sequence ID" value="XM_010768217.1"/>
</dbReference>
<dbReference type="SMART" id="SM00181">
    <property type="entry name" value="EGF"/>
    <property type="match status" value="1"/>
</dbReference>
<evidence type="ECO:0000256" key="4">
    <source>
        <dbReference type="ARBA" id="ARBA00022729"/>
    </source>
</evidence>
<keyword evidence="3 8" id="KW-0245">EGF-like domain</keyword>
<evidence type="ECO:0000256" key="2">
    <source>
        <dbReference type="ARBA" id="ARBA00022525"/>
    </source>
</evidence>
<reference evidence="12" key="1">
    <citation type="submission" date="2025-08" db="UniProtKB">
        <authorList>
            <consortium name="RefSeq"/>
        </authorList>
    </citation>
    <scope>IDENTIFICATION</scope>
    <source>
        <tissue evidence="12">Muscle</tissue>
    </source>
</reference>
<dbReference type="SMART" id="SM00179">
    <property type="entry name" value="EGF_CA"/>
    <property type="match status" value="2"/>
</dbReference>
<dbReference type="InterPro" id="IPR000742">
    <property type="entry name" value="EGF"/>
</dbReference>